<dbReference type="RefSeq" id="WP_133825069.1">
    <property type="nucleotide sequence ID" value="NZ_BAABHR010000065.1"/>
</dbReference>
<feature type="transmembrane region" description="Helical" evidence="2">
    <location>
        <begin position="247"/>
        <end position="265"/>
    </location>
</feature>
<dbReference type="EMBL" id="SNYO01000001">
    <property type="protein sequence ID" value="TDQ65756.1"/>
    <property type="molecule type" value="Genomic_DNA"/>
</dbReference>
<organism evidence="3 4">
    <name type="scientific">Actinomycetospora succinea</name>
    <dbReference type="NCBI Taxonomy" id="663603"/>
    <lineage>
        <taxon>Bacteria</taxon>
        <taxon>Bacillati</taxon>
        <taxon>Actinomycetota</taxon>
        <taxon>Actinomycetes</taxon>
        <taxon>Pseudonocardiales</taxon>
        <taxon>Pseudonocardiaceae</taxon>
        <taxon>Actinomycetospora</taxon>
    </lineage>
</organism>
<evidence type="ECO:0000256" key="2">
    <source>
        <dbReference type="SAM" id="Phobius"/>
    </source>
</evidence>
<dbReference type="Proteomes" id="UP000295705">
    <property type="component" value="Unassembled WGS sequence"/>
</dbReference>
<evidence type="ECO:0000313" key="4">
    <source>
        <dbReference type="Proteomes" id="UP000295705"/>
    </source>
</evidence>
<name>A0A4R6VSY6_9PSEU</name>
<keyword evidence="2" id="KW-1133">Transmembrane helix</keyword>
<keyword evidence="4" id="KW-1185">Reference proteome</keyword>
<feature type="transmembrane region" description="Helical" evidence="2">
    <location>
        <begin position="95"/>
        <end position="116"/>
    </location>
</feature>
<sequence length="278" mass="31768">MTTTHDSGTYRPPAPGRPDIRQRTLRTDRWWLPPLANALGLATFVVYATIRSLWGAAYYVEEYHYLSPFYSPCVTASCVPEASHLGQWFPALPWFLPYALVSLPFLLLFRLTCYYYRKSYYRAFWSSPPACAVAEPHTKYTGETRFPLILQNAHRYFFYVAGLISILNTYDMVLAFQSTDPATGQTSFGIGLGTIILLINVIGLWLYTLSCHSCRHITGGRLKHFSKHPVRYRIWTGVSKLNTRHMLFAWITIATLILTDLYIMLVSSGTISDLRIVN</sequence>
<dbReference type="OrthoDB" id="9799243at2"/>
<protein>
    <recommendedName>
        <fullName evidence="5">Succinate dehydrogenase membrane anchor subunit</fullName>
    </recommendedName>
</protein>
<gene>
    <name evidence="3" type="ORF">EV188_1011008</name>
</gene>
<evidence type="ECO:0008006" key="5">
    <source>
        <dbReference type="Google" id="ProtNLM"/>
    </source>
</evidence>
<feature type="transmembrane region" description="Helical" evidence="2">
    <location>
        <begin position="156"/>
        <end position="176"/>
    </location>
</feature>
<feature type="region of interest" description="Disordered" evidence="1">
    <location>
        <begin position="1"/>
        <end position="20"/>
    </location>
</feature>
<proteinExistence type="predicted"/>
<comment type="caution">
    <text evidence="3">The sequence shown here is derived from an EMBL/GenBank/DDBJ whole genome shotgun (WGS) entry which is preliminary data.</text>
</comment>
<evidence type="ECO:0000313" key="3">
    <source>
        <dbReference type="EMBL" id="TDQ65756.1"/>
    </source>
</evidence>
<accession>A0A4R6VSY6</accession>
<feature type="transmembrane region" description="Helical" evidence="2">
    <location>
        <begin position="30"/>
        <end position="50"/>
    </location>
</feature>
<feature type="transmembrane region" description="Helical" evidence="2">
    <location>
        <begin position="188"/>
        <end position="207"/>
    </location>
</feature>
<keyword evidence="2" id="KW-0472">Membrane</keyword>
<keyword evidence="2" id="KW-0812">Transmembrane</keyword>
<dbReference type="AlphaFoldDB" id="A0A4R6VSY6"/>
<reference evidence="3 4" key="1">
    <citation type="submission" date="2019-03" db="EMBL/GenBank/DDBJ databases">
        <title>Genomic Encyclopedia of Type Strains, Phase IV (KMG-IV): sequencing the most valuable type-strain genomes for metagenomic binning, comparative biology and taxonomic classification.</title>
        <authorList>
            <person name="Goeker M."/>
        </authorList>
    </citation>
    <scope>NUCLEOTIDE SEQUENCE [LARGE SCALE GENOMIC DNA]</scope>
    <source>
        <strain evidence="3 4">DSM 45775</strain>
    </source>
</reference>
<evidence type="ECO:0000256" key="1">
    <source>
        <dbReference type="SAM" id="MobiDB-lite"/>
    </source>
</evidence>